<sequence>MYLAFDIGGTYVKHALIDTAGNIQSKDQFPTPYCLKSLIASMTDIYASSPRQIKGIAVSCPGTVDINTGTIYHGGMVSYLHNQNLIELLGEKCTVPITAENDAKCAALAELWLGSVKGHRNAIVLVLGSGVGGGLIINGQLHRGSHLSAGEVSYMMNHINPISLRAEFFGSAGSSVSMIKAISKKKGIKAAGQDVFDLINQQDSEAKAIFEEYCLQLAVQMMNLQYTLDPDIIAIGGGISAQPVVVETIRQAIDKIKKTNPMHVASPNVVACTFKNDANLLGALYHFFEFKQKTFL</sequence>
<evidence type="ECO:0000313" key="2">
    <source>
        <dbReference type="EMBL" id="KAA6449754.1"/>
    </source>
</evidence>
<evidence type="ECO:0000256" key="1">
    <source>
        <dbReference type="ARBA" id="ARBA00006479"/>
    </source>
</evidence>
<evidence type="ECO:0000313" key="3">
    <source>
        <dbReference type="Proteomes" id="UP000324326"/>
    </source>
</evidence>
<proteinExistence type="inferred from homology"/>
<dbReference type="Proteomes" id="UP000324326">
    <property type="component" value="Unassembled WGS sequence"/>
</dbReference>
<comment type="similarity">
    <text evidence="1">Belongs to the ROK (NagC/XylR) family.</text>
</comment>
<reference evidence="2 3" key="1">
    <citation type="submission" date="2018-08" db="EMBL/GenBank/DDBJ databases">
        <title>Bacillus phenotypic plasticity.</title>
        <authorList>
            <person name="Hurtado E."/>
        </authorList>
    </citation>
    <scope>NUCLEOTIDE SEQUENCE [LARGE SCALE GENOMIC DNA]</scope>
    <source>
        <strain evidence="2 3">427</strain>
    </source>
</reference>
<name>A0A5M8RSA3_9BACI</name>
<dbReference type="InterPro" id="IPR000600">
    <property type="entry name" value="ROK"/>
</dbReference>
<gene>
    <name evidence="2" type="ORF">DX927_17795</name>
</gene>
<dbReference type="EMBL" id="QSND01000003">
    <property type="protein sequence ID" value="KAA6449754.1"/>
    <property type="molecule type" value="Genomic_DNA"/>
</dbReference>
<dbReference type="RefSeq" id="WP_148958912.1">
    <property type="nucleotide sequence ID" value="NZ_QSND01000003.1"/>
</dbReference>
<dbReference type="CDD" id="cd24152">
    <property type="entry name" value="ASKHA_NBD_ROK-like"/>
    <property type="match status" value="1"/>
</dbReference>
<comment type="caution">
    <text evidence="2">The sequence shown here is derived from an EMBL/GenBank/DDBJ whole genome shotgun (WGS) entry which is preliminary data.</text>
</comment>
<dbReference type="SUPFAM" id="SSF53067">
    <property type="entry name" value="Actin-like ATPase domain"/>
    <property type="match status" value="1"/>
</dbReference>
<dbReference type="STRING" id="1925020.BTA30_11000"/>
<dbReference type="PANTHER" id="PTHR18964:SF170">
    <property type="entry name" value="SUGAR KINASE"/>
    <property type="match status" value="1"/>
</dbReference>
<accession>A0A5M8RSA3</accession>
<dbReference type="AlphaFoldDB" id="A0A5M8RSA3"/>
<protein>
    <submittedName>
        <fullName evidence="2">ROK family protein</fullName>
    </submittedName>
</protein>
<dbReference type="InterPro" id="IPR043129">
    <property type="entry name" value="ATPase_NBD"/>
</dbReference>
<dbReference type="Gene3D" id="3.30.420.40">
    <property type="match status" value="2"/>
</dbReference>
<organism evidence="2 3">
    <name type="scientific">Bacillus swezeyi</name>
    <dbReference type="NCBI Taxonomy" id="1925020"/>
    <lineage>
        <taxon>Bacteria</taxon>
        <taxon>Bacillati</taxon>
        <taxon>Bacillota</taxon>
        <taxon>Bacilli</taxon>
        <taxon>Bacillales</taxon>
        <taxon>Bacillaceae</taxon>
        <taxon>Bacillus</taxon>
    </lineage>
</organism>
<dbReference type="PANTHER" id="PTHR18964">
    <property type="entry name" value="ROK (REPRESSOR, ORF, KINASE) FAMILY"/>
    <property type="match status" value="1"/>
</dbReference>
<dbReference type="Pfam" id="PF00480">
    <property type="entry name" value="ROK"/>
    <property type="match status" value="1"/>
</dbReference>